<comment type="caution">
    <text evidence="2">The sequence shown here is derived from an EMBL/GenBank/DDBJ whole genome shotgun (WGS) entry which is preliminary data.</text>
</comment>
<organism evidence="2 3">
    <name type="scientific">Flavobacterium artemisiae</name>
    <dbReference type="NCBI Taxonomy" id="2126556"/>
    <lineage>
        <taxon>Bacteria</taxon>
        <taxon>Pseudomonadati</taxon>
        <taxon>Bacteroidota</taxon>
        <taxon>Flavobacteriia</taxon>
        <taxon>Flavobacteriales</taxon>
        <taxon>Flavobacteriaceae</taxon>
        <taxon>Flavobacterium</taxon>
    </lineage>
</organism>
<keyword evidence="1" id="KW-1133">Transmembrane helix</keyword>
<dbReference type="RefSeq" id="WP_379817768.1">
    <property type="nucleotide sequence ID" value="NZ_JBHUDZ010000013.1"/>
</dbReference>
<evidence type="ECO:0000256" key="1">
    <source>
        <dbReference type="SAM" id="Phobius"/>
    </source>
</evidence>
<feature type="transmembrane region" description="Helical" evidence="1">
    <location>
        <begin position="6"/>
        <end position="27"/>
    </location>
</feature>
<dbReference type="Proteomes" id="UP001597138">
    <property type="component" value="Unassembled WGS sequence"/>
</dbReference>
<name>A0ABW4HFW2_9FLAO</name>
<gene>
    <name evidence="2" type="ORF">ACFSC2_16340</name>
</gene>
<evidence type="ECO:0000313" key="3">
    <source>
        <dbReference type="Proteomes" id="UP001597138"/>
    </source>
</evidence>
<reference evidence="3" key="1">
    <citation type="journal article" date="2019" name="Int. J. Syst. Evol. Microbiol.">
        <title>The Global Catalogue of Microorganisms (GCM) 10K type strain sequencing project: providing services to taxonomists for standard genome sequencing and annotation.</title>
        <authorList>
            <consortium name="The Broad Institute Genomics Platform"/>
            <consortium name="The Broad Institute Genome Sequencing Center for Infectious Disease"/>
            <person name="Wu L."/>
            <person name="Ma J."/>
        </authorList>
    </citation>
    <scope>NUCLEOTIDE SEQUENCE [LARGE SCALE GENOMIC DNA]</scope>
    <source>
        <strain evidence="3">CCUG 70865</strain>
    </source>
</reference>
<protein>
    <submittedName>
        <fullName evidence="2">Uncharacterized protein</fullName>
    </submittedName>
</protein>
<keyword evidence="3" id="KW-1185">Reference proteome</keyword>
<dbReference type="EMBL" id="JBHUDZ010000013">
    <property type="protein sequence ID" value="MFD1604308.1"/>
    <property type="molecule type" value="Genomic_DNA"/>
</dbReference>
<evidence type="ECO:0000313" key="2">
    <source>
        <dbReference type="EMBL" id="MFD1604308.1"/>
    </source>
</evidence>
<keyword evidence="1" id="KW-0812">Transmembrane</keyword>
<proteinExistence type="predicted"/>
<keyword evidence="1" id="KW-0472">Membrane</keyword>
<accession>A0ABW4HFW2</accession>
<sequence>MLILFVVFWVVVILFVFFTVKFTIAALEDGHEENKKGKIEKARFENLPILKAIVLDTDSIKTPFSKKNVNVCLMNSGVMSSYKVGRMKSSKARRYSSSYSIFSTIYQRPYINLQIDGKKYILNSNEIVLTNNFSNNMVEGNKSGLWGAEFTTDRDLDELLFLNNYDFYKQYTKSTLKQEKEYLEKVKIFCSFRNTYEHINCYYLDKFVKKDIPDNCNNFYAYRYHLREFTFSTGDTISFKGKIVNNKIVPLH</sequence>